<dbReference type="EMBL" id="JACHNZ010000034">
    <property type="protein sequence ID" value="MBB4633100.1"/>
    <property type="molecule type" value="Genomic_DNA"/>
</dbReference>
<dbReference type="SUPFAM" id="SSF158682">
    <property type="entry name" value="TerB-like"/>
    <property type="match status" value="1"/>
</dbReference>
<dbReference type="InterPro" id="IPR026881">
    <property type="entry name" value="WYL_dom"/>
</dbReference>
<organism evidence="2 3">
    <name type="scientific">Sphingosinicella soli</name>
    <dbReference type="NCBI Taxonomy" id="333708"/>
    <lineage>
        <taxon>Bacteria</taxon>
        <taxon>Pseudomonadati</taxon>
        <taxon>Pseudomonadota</taxon>
        <taxon>Alphaproteobacteria</taxon>
        <taxon>Sphingomonadales</taxon>
        <taxon>Sphingosinicellaceae</taxon>
        <taxon>Sphingosinicella</taxon>
    </lineage>
</organism>
<name>A0A7W7B301_9SPHN</name>
<sequence>MGLIETLRSALAGRYVTPPQPPSAIFKEFVPENEPEEFIEPASIAPRLENIEGVACAISYTDSGGRVSERTITCKRLDRKGGTAYLYAWCHVREQVRQFRTDRIREVYDIESGEVIAPHHFFARFSGSDGASPTNLWGLSVAHRADLLAGLNILTFIARCDRDFHADELEAVANYVDDWAEAHRYSDRLPVDDVSDHVARLAPDSEQFVVSLERVVDRGGTNLALIGDYMDAVIAADGVLHPNEAHWAYVARRVISEAG</sequence>
<reference evidence="2 3" key="1">
    <citation type="submission" date="2020-08" db="EMBL/GenBank/DDBJ databases">
        <title>Genomic Encyclopedia of Type Strains, Phase IV (KMG-IV): sequencing the most valuable type-strain genomes for metagenomic binning, comparative biology and taxonomic classification.</title>
        <authorList>
            <person name="Goeker M."/>
        </authorList>
    </citation>
    <scope>NUCLEOTIDE SEQUENCE [LARGE SCALE GENOMIC DNA]</scope>
    <source>
        <strain evidence="2 3">DSM 17328</strain>
    </source>
</reference>
<proteinExistence type="predicted"/>
<protein>
    <recommendedName>
        <fullName evidence="1">WYL domain-containing protein</fullName>
    </recommendedName>
</protein>
<keyword evidence="3" id="KW-1185">Reference proteome</keyword>
<dbReference type="RefSeq" id="WP_184070405.1">
    <property type="nucleotide sequence ID" value="NZ_JACHNZ010000034.1"/>
</dbReference>
<gene>
    <name evidence="2" type="ORF">GGQ98_002729</name>
</gene>
<dbReference type="AlphaFoldDB" id="A0A7W7B301"/>
<feature type="domain" description="WYL" evidence="1">
    <location>
        <begin position="55"/>
        <end position="107"/>
    </location>
</feature>
<evidence type="ECO:0000259" key="1">
    <source>
        <dbReference type="Pfam" id="PF13280"/>
    </source>
</evidence>
<evidence type="ECO:0000313" key="3">
    <source>
        <dbReference type="Proteomes" id="UP000566324"/>
    </source>
</evidence>
<dbReference type="Proteomes" id="UP000566324">
    <property type="component" value="Unassembled WGS sequence"/>
</dbReference>
<accession>A0A7W7B301</accession>
<comment type="caution">
    <text evidence="2">The sequence shown here is derived from an EMBL/GenBank/DDBJ whole genome shotgun (WGS) entry which is preliminary data.</text>
</comment>
<dbReference type="InterPro" id="IPR029024">
    <property type="entry name" value="TerB-like"/>
</dbReference>
<evidence type="ECO:0000313" key="2">
    <source>
        <dbReference type="EMBL" id="MBB4633100.1"/>
    </source>
</evidence>
<dbReference type="Pfam" id="PF13280">
    <property type="entry name" value="WYL"/>
    <property type="match status" value="1"/>
</dbReference>